<dbReference type="InterPro" id="IPR032568">
    <property type="entry name" value="DUF4926"/>
</dbReference>
<evidence type="ECO:0000313" key="2">
    <source>
        <dbReference type="Proteomes" id="UP000189681"/>
    </source>
</evidence>
<sequence>MIHELDTVVLSHDIKEHNLRRGDIGAVVHCYENNTVFEVEFVTAGGNTIALLTLTQDDIRPIHNAEILHVRELASV</sequence>
<dbReference type="Proteomes" id="UP000189681">
    <property type="component" value="Unassembled WGS sequence"/>
</dbReference>
<gene>
    <name evidence="1" type="ORF">AYP45_14910</name>
</gene>
<proteinExistence type="predicted"/>
<dbReference type="EMBL" id="AYTS01000148">
    <property type="protein sequence ID" value="OOP55343.1"/>
    <property type="molecule type" value="Genomic_DNA"/>
</dbReference>
<reference evidence="1 2" key="1">
    <citation type="journal article" date="2017" name="Water Res.">
        <title>Discovery and metagenomic analysis of an anammox bacterial enrichment related to Candidatus "Brocadia caroliniensis" in a full-scale glycerol-fed nitritation-denitritation separate centrate treatment process.</title>
        <authorList>
            <person name="Park H."/>
            <person name="Brotto A.C."/>
            <person name="van Loosdrecht M.C."/>
            <person name="Chandran K."/>
        </authorList>
    </citation>
    <scope>NUCLEOTIDE SEQUENCE [LARGE SCALE GENOMIC DNA]</scope>
    <source>
        <strain evidence="1">26THWARD</strain>
    </source>
</reference>
<name>A0A1V4AQE4_9BACT</name>
<organism evidence="1 2">
    <name type="scientific">Candidatus Brocadia carolinensis</name>
    <dbReference type="NCBI Taxonomy" id="1004156"/>
    <lineage>
        <taxon>Bacteria</taxon>
        <taxon>Pseudomonadati</taxon>
        <taxon>Planctomycetota</taxon>
        <taxon>Candidatus Brocadiia</taxon>
        <taxon>Candidatus Brocadiales</taxon>
        <taxon>Candidatus Brocadiaceae</taxon>
        <taxon>Candidatus Brocadia</taxon>
    </lineage>
</organism>
<dbReference type="Pfam" id="PF16277">
    <property type="entry name" value="DUF4926"/>
    <property type="match status" value="1"/>
</dbReference>
<accession>A0A1V4AQE4</accession>
<comment type="caution">
    <text evidence="1">The sequence shown here is derived from an EMBL/GenBank/DDBJ whole genome shotgun (WGS) entry which is preliminary data.</text>
</comment>
<dbReference type="STRING" id="1004156.AYP45_14910"/>
<evidence type="ECO:0000313" key="1">
    <source>
        <dbReference type="EMBL" id="OOP55343.1"/>
    </source>
</evidence>
<protein>
    <submittedName>
        <fullName evidence="1">DUF4926 domain-containing protein</fullName>
    </submittedName>
</protein>
<dbReference type="AlphaFoldDB" id="A0A1V4AQE4"/>